<sequence length="110" mass="12463">MSAEWPVSAVETAARGQKGKWRALPACMRKRAVTAIRVEAHAPSTPLNIIYKLTNEFLSRIKPFASCLGAYRLSSQLRLSSQRRWQSVQSLQSEMNRPWDGAFLQCVTRI</sequence>
<name>A0A4C1UU28_EUMVA</name>
<protein>
    <submittedName>
        <fullName evidence="1">Uncharacterized protein</fullName>
    </submittedName>
</protein>
<comment type="caution">
    <text evidence="1">The sequence shown here is derived from an EMBL/GenBank/DDBJ whole genome shotgun (WGS) entry which is preliminary data.</text>
</comment>
<accession>A0A4C1UU28</accession>
<gene>
    <name evidence="1" type="ORF">EVAR_22903_1</name>
</gene>
<dbReference type="Proteomes" id="UP000299102">
    <property type="component" value="Unassembled WGS sequence"/>
</dbReference>
<dbReference type="EMBL" id="BGZK01000227">
    <property type="protein sequence ID" value="GBP30003.1"/>
    <property type="molecule type" value="Genomic_DNA"/>
</dbReference>
<dbReference type="AlphaFoldDB" id="A0A4C1UU28"/>
<reference evidence="1 2" key="1">
    <citation type="journal article" date="2019" name="Commun. Biol.">
        <title>The bagworm genome reveals a unique fibroin gene that provides high tensile strength.</title>
        <authorList>
            <person name="Kono N."/>
            <person name="Nakamura H."/>
            <person name="Ohtoshi R."/>
            <person name="Tomita M."/>
            <person name="Numata K."/>
            <person name="Arakawa K."/>
        </authorList>
    </citation>
    <scope>NUCLEOTIDE SEQUENCE [LARGE SCALE GENOMIC DNA]</scope>
</reference>
<keyword evidence="2" id="KW-1185">Reference proteome</keyword>
<evidence type="ECO:0000313" key="1">
    <source>
        <dbReference type="EMBL" id="GBP30003.1"/>
    </source>
</evidence>
<proteinExistence type="predicted"/>
<evidence type="ECO:0000313" key="2">
    <source>
        <dbReference type="Proteomes" id="UP000299102"/>
    </source>
</evidence>
<organism evidence="1 2">
    <name type="scientific">Eumeta variegata</name>
    <name type="common">Bagworm moth</name>
    <name type="synonym">Eumeta japonica</name>
    <dbReference type="NCBI Taxonomy" id="151549"/>
    <lineage>
        <taxon>Eukaryota</taxon>
        <taxon>Metazoa</taxon>
        <taxon>Ecdysozoa</taxon>
        <taxon>Arthropoda</taxon>
        <taxon>Hexapoda</taxon>
        <taxon>Insecta</taxon>
        <taxon>Pterygota</taxon>
        <taxon>Neoptera</taxon>
        <taxon>Endopterygota</taxon>
        <taxon>Lepidoptera</taxon>
        <taxon>Glossata</taxon>
        <taxon>Ditrysia</taxon>
        <taxon>Tineoidea</taxon>
        <taxon>Psychidae</taxon>
        <taxon>Oiketicinae</taxon>
        <taxon>Eumeta</taxon>
    </lineage>
</organism>